<name>A0A1H9WDC4_9GAMM</name>
<dbReference type="GO" id="GO:0016740">
    <property type="term" value="F:transferase activity"/>
    <property type="evidence" value="ECO:0007669"/>
    <property type="project" value="UniProtKB-KW"/>
</dbReference>
<dbReference type="EMBL" id="FOGS01000014">
    <property type="protein sequence ID" value="SES31771.1"/>
    <property type="molecule type" value="Genomic_DNA"/>
</dbReference>
<dbReference type="Gene3D" id="3.30.1310.20">
    <property type="entry name" value="PRTase-like"/>
    <property type="match status" value="1"/>
</dbReference>
<dbReference type="InterPro" id="IPR050118">
    <property type="entry name" value="Pur/Pyrimidine_PRTase"/>
</dbReference>
<evidence type="ECO:0000259" key="3">
    <source>
        <dbReference type="Pfam" id="PF00156"/>
    </source>
</evidence>
<organism evidence="4 5">
    <name type="scientific">Vreelandella subterranea</name>
    <dbReference type="NCBI Taxonomy" id="416874"/>
    <lineage>
        <taxon>Bacteria</taxon>
        <taxon>Pseudomonadati</taxon>
        <taxon>Pseudomonadota</taxon>
        <taxon>Gammaproteobacteria</taxon>
        <taxon>Oceanospirillales</taxon>
        <taxon>Halomonadaceae</taxon>
        <taxon>Vreelandella</taxon>
    </lineage>
</organism>
<sequence>MPNRQERFENRHDAGRQLANALTGQHHDVVLSLPRGGVPVAYEVAMHLQLPLDILVVRKLGAPGHAEFGIGAVVDGDPSQVVMNSQTVEMLQVPERYIEEEIQRQKREIIRRRHVYRGDRAPVNVSGRRVLLIDDGIATGGTAKAAVRALQQAGAATVTLAVPVAPASTLDELAGDVDDVICLATPEPFNAVGEHYRDFTQTSDDDVLELLQAARDASNK</sequence>
<dbReference type="InterPro" id="IPR000836">
    <property type="entry name" value="PRTase_dom"/>
</dbReference>
<dbReference type="PANTHER" id="PTHR43864">
    <property type="entry name" value="HYPOXANTHINE/GUANINE PHOSPHORIBOSYLTRANSFERASE"/>
    <property type="match status" value="1"/>
</dbReference>
<keyword evidence="5" id="KW-1185">Reference proteome</keyword>
<evidence type="ECO:0000313" key="5">
    <source>
        <dbReference type="Proteomes" id="UP000198505"/>
    </source>
</evidence>
<feature type="domain" description="Phosphoribosyltransferase" evidence="3">
    <location>
        <begin position="23"/>
        <end position="184"/>
    </location>
</feature>
<dbReference type="STRING" id="416874.SAMN04487958_11421"/>
<reference evidence="5" key="1">
    <citation type="submission" date="2016-10" db="EMBL/GenBank/DDBJ databases">
        <authorList>
            <person name="Varghese N."/>
            <person name="Submissions S."/>
        </authorList>
    </citation>
    <scope>NUCLEOTIDE SEQUENCE [LARGE SCALE GENOMIC DNA]</scope>
    <source>
        <strain evidence="5">CGMCC 1.6495</strain>
    </source>
</reference>
<accession>A0A1H9WDC4</accession>
<dbReference type="SUPFAM" id="SSF53271">
    <property type="entry name" value="PRTase-like"/>
    <property type="match status" value="1"/>
</dbReference>
<dbReference type="CDD" id="cd06223">
    <property type="entry name" value="PRTases_typeI"/>
    <property type="match status" value="1"/>
</dbReference>
<dbReference type="Gene3D" id="3.40.50.2020">
    <property type="match status" value="1"/>
</dbReference>
<dbReference type="GO" id="GO:0006166">
    <property type="term" value="P:purine ribonucleoside salvage"/>
    <property type="evidence" value="ECO:0007669"/>
    <property type="project" value="UniProtKB-KW"/>
</dbReference>
<proteinExistence type="predicted"/>
<evidence type="ECO:0000256" key="1">
    <source>
        <dbReference type="ARBA" id="ARBA00022679"/>
    </source>
</evidence>
<keyword evidence="1 4" id="KW-0808">Transferase</keyword>
<dbReference type="Proteomes" id="UP000198505">
    <property type="component" value="Unassembled WGS sequence"/>
</dbReference>
<evidence type="ECO:0000256" key="2">
    <source>
        <dbReference type="ARBA" id="ARBA00022726"/>
    </source>
</evidence>
<dbReference type="AlphaFoldDB" id="A0A1H9WDC4"/>
<dbReference type="RefSeq" id="WP_092829794.1">
    <property type="nucleotide sequence ID" value="NZ_FOGS01000014.1"/>
</dbReference>
<keyword evidence="2" id="KW-0660">Purine salvage</keyword>
<dbReference type="Pfam" id="PF00156">
    <property type="entry name" value="Pribosyltran"/>
    <property type="match status" value="1"/>
</dbReference>
<dbReference type="InterPro" id="IPR029057">
    <property type="entry name" value="PRTase-like"/>
</dbReference>
<evidence type="ECO:0000313" key="4">
    <source>
        <dbReference type="EMBL" id="SES31771.1"/>
    </source>
</evidence>
<protein>
    <submittedName>
        <fullName evidence="4">Putative phosphoribosyl transferase</fullName>
    </submittedName>
</protein>
<dbReference type="PANTHER" id="PTHR43864:SF1">
    <property type="entry name" value="XANTHINE PHOSPHORIBOSYLTRANSFERASE"/>
    <property type="match status" value="1"/>
</dbReference>
<gene>
    <name evidence="4" type="ORF">SAMN04487958_11421</name>
</gene>